<keyword evidence="1" id="KW-1003">Cell membrane</keyword>
<feature type="region of interest" description="Disordered" evidence="6">
    <location>
        <begin position="23"/>
        <end position="50"/>
    </location>
</feature>
<evidence type="ECO:0000313" key="8">
    <source>
        <dbReference type="Proteomes" id="UP000062255"/>
    </source>
</evidence>
<feature type="compositionally biased region" description="Polar residues" evidence="6">
    <location>
        <begin position="24"/>
        <end position="39"/>
    </location>
</feature>
<dbReference type="STRING" id="134601.AFA91_03890"/>
<gene>
    <name evidence="7" type="ORF">AFA91_03890</name>
</gene>
<dbReference type="EMBL" id="CP012150">
    <property type="protein sequence ID" value="AKS31168.1"/>
    <property type="molecule type" value="Genomic_DNA"/>
</dbReference>
<evidence type="ECO:0000256" key="6">
    <source>
        <dbReference type="SAM" id="MobiDB-lite"/>
    </source>
</evidence>
<dbReference type="InterPro" id="IPR008691">
    <property type="entry name" value="LpqH"/>
</dbReference>
<keyword evidence="3" id="KW-0472">Membrane</keyword>
<name>A0A0K0X1K5_MYCGD</name>
<organism evidence="7 8">
    <name type="scientific">Mycolicibacterium goodii</name>
    <name type="common">Mycobacterium goodii</name>
    <dbReference type="NCBI Taxonomy" id="134601"/>
    <lineage>
        <taxon>Bacteria</taxon>
        <taxon>Bacillati</taxon>
        <taxon>Actinomycetota</taxon>
        <taxon>Actinomycetes</taxon>
        <taxon>Mycobacteriales</taxon>
        <taxon>Mycobacteriaceae</taxon>
        <taxon>Mycolicibacterium</taxon>
    </lineage>
</organism>
<dbReference type="PROSITE" id="PS51257">
    <property type="entry name" value="PROKAR_LIPOPROTEIN"/>
    <property type="match status" value="1"/>
</dbReference>
<keyword evidence="5" id="KW-0449">Lipoprotein</keyword>
<evidence type="ECO:0008006" key="9">
    <source>
        <dbReference type="Google" id="ProtNLM"/>
    </source>
</evidence>
<keyword evidence="2" id="KW-0732">Signal</keyword>
<evidence type="ECO:0000256" key="1">
    <source>
        <dbReference type="ARBA" id="ARBA00022475"/>
    </source>
</evidence>
<dbReference type="OrthoDB" id="4625136at2"/>
<dbReference type="GO" id="GO:0016020">
    <property type="term" value="C:membrane"/>
    <property type="evidence" value="ECO:0007669"/>
    <property type="project" value="InterPro"/>
</dbReference>
<proteinExistence type="predicted"/>
<dbReference type="Proteomes" id="UP000062255">
    <property type="component" value="Chromosome"/>
</dbReference>
<accession>A0A0K0X1K5</accession>
<evidence type="ECO:0000256" key="5">
    <source>
        <dbReference type="ARBA" id="ARBA00023288"/>
    </source>
</evidence>
<dbReference type="PATRIC" id="fig|134601.6.peg.808"/>
<evidence type="ECO:0000256" key="3">
    <source>
        <dbReference type="ARBA" id="ARBA00023136"/>
    </source>
</evidence>
<evidence type="ECO:0000313" key="7">
    <source>
        <dbReference type="EMBL" id="AKS31168.1"/>
    </source>
</evidence>
<dbReference type="RefSeq" id="WP_049743577.1">
    <property type="nucleotide sequence ID" value="NZ_CP012150.1"/>
</dbReference>
<evidence type="ECO:0000256" key="4">
    <source>
        <dbReference type="ARBA" id="ARBA00023139"/>
    </source>
</evidence>
<dbReference type="KEGG" id="mgo:AFA91_03890"/>
<reference evidence="7 8" key="1">
    <citation type="submission" date="2015-07" db="EMBL/GenBank/DDBJ databases">
        <title>Complete genome sequence of Mycobacterium goodii X7B, a facultative thermophilic biodesulfurizing bacterium.</title>
        <authorList>
            <person name="Yu B."/>
            <person name="Li F."/>
            <person name="Xu P."/>
        </authorList>
    </citation>
    <scope>NUCLEOTIDE SEQUENCE [LARGE SCALE GENOMIC DNA]</scope>
    <source>
        <strain evidence="7 8">X7B</strain>
    </source>
</reference>
<sequence>MELVVSRLVAAAACAVVLTGVAGCSSQDPSDSGQRSATESGGPAATPVQADQGKVTLGGNELGQVTAIGCVTEGGLTTISIESDVRTTVTLTEGEAPNVESVNIGDVWSQGPSLVYLAGLSGAPVVASRDGDSYTVTGIGMGADPADPSVPADTPFDIAVTCP</sequence>
<evidence type="ECO:0000256" key="2">
    <source>
        <dbReference type="ARBA" id="ARBA00022729"/>
    </source>
</evidence>
<dbReference type="Pfam" id="PF05481">
    <property type="entry name" value="Myco_19_kDa"/>
    <property type="match status" value="1"/>
</dbReference>
<dbReference type="AlphaFoldDB" id="A0A0K0X1K5"/>
<keyword evidence="4" id="KW-0564">Palmitate</keyword>
<protein>
    <recommendedName>
        <fullName evidence="9">Lipoprotein LpqH</fullName>
    </recommendedName>
</protein>